<gene>
    <name evidence="1" type="ORF">CH364_05035</name>
</gene>
<dbReference type="AlphaFoldDB" id="A0A2N0AQE7"/>
<dbReference type="SUPFAM" id="SSF54909">
    <property type="entry name" value="Dimeric alpha+beta barrel"/>
    <property type="match status" value="1"/>
</dbReference>
<reference evidence="1 2" key="1">
    <citation type="submission" date="2017-07" db="EMBL/GenBank/DDBJ databases">
        <title>Leptospira spp. isolated from tropical soils.</title>
        <authorList>
            <person name="Thibeaux R."/>
            <person name="Iraola G."/>
            <person name="Ferres I."/>
            <person name="Bierque E."/>
            <person name="Girault D."/>
            <person name="Soupe-Gilbert M.-E."/>
            <person name="Picardeau M."/>
            <person name="Goarant C."/>
        </authorList>
    </citation>
    <scope>NUCLEOTIDE SEQUENCE [LARGE SCALE GENOMIC DNA]</scope>
    <source>
        <strain evidence="1 2">FH2-B-A1</strain>
    </source>
</reference>
<keyword evidence="1" id="KW-0560">Oxidoreductase</keyword>
<dbReference type="InterPro" id="IPR011008">
    <property type="entry name" value="Dimeric_a/b-barrel"/>
</dbReference>
<name>A0A2N0AQE7_9LEPT</name>
<evidence type="ECO:0000313" key="2">
    <source>
        <dbReference type="Proteomes" id="UP000232145"/>
    </source>
</evidence>
<organism evidence="1 2">
    <name type="scientific">Leptospira harrisiae</name>
    <dbReference type="NCBI Taxonomy" id="2023189"/>
    <lineage>
        <taxon>Bacteria</taxon>
        <taxon>Pseudomonadati</taxon>
        <taxon>Spirochaetota</taxon>
        <taxon>Spirochaetia</taxon>
        <taxon>Leptospirales</taxon>
        <taxon>Leptospiraceae</taxon>
        <taxon>Leptospira</taxon>
    </lineage>
</organism>
<sequence length="102" mass="12164">MTQILIDRFQLPAESKEFFLERVKINRNFIQTIEGFISDQAFIREENGKIQFVTIATWKNKQSLDHAKTLVIAEYNKQGFDMNDFLKKHLIQINREIFEMLP</sequence>
<keyword evidence="1" id="KW-0503">Monooxygenase</keyword>
<dbReference type="Proteomes" id="UP000232145">
    <property type="component" value="Unassembled WGS sequence"/>
</dbReference>
<dbReference type="Gene3D" id="3.30.70.100">
    <property type="match status" value="1"/>
</dbReference>
<dbReference type="OrthoDB" id="334349at2"/>
<dbReference type="RefSeq" id="WP_100743420.1">
    <property type="nucleotide sequence ID" value="NZ_NPDW01000001.1"/>
</dbReference>
<accession>A0A2N0AQE7</accession>
<keyword evidence="2" id="KW-1185">Reference proteome</keyword>
<evidence type="ECO:0000313" key="1">
    <source>
        <dbReference type="EMBL" id="PJZ86544.1"/>
    </source>
</evidence>
<dbReference type="GO" id="GO:0004497">
    <property type="term" value="F:monooxygenase activity"/>
    <property type="evidence" value="ECO:0007669"/>
    <property type="project" value="UniProtKB-KW"/>
</dbReference>
<proteinExistence type="predicted"/>
<protein>
    <submittedName>
        <fullName evidence="1">Antibiotic biosynthesis monooxygenase</fullName>
    </submittedName>
</protein>
<dbReference type="EMBL" id="NPDX01000001">
    <property type="protein sequence ID" value="PJZ86544.1"/>
    <property type="molecule type" value="Genomic_DNA"/>
</dbReference>
<comment type="caution">
    <text evidence="1">The sequence shown here is derived from an EMBL/GenBank/DDBJ whole genome shotgun (WGS) entry which is preliminary data.</text>
</comment>